<dbReference type="EMBL" id="BAABLK010000026">
    <property type="protein sequence ID" value="GAA5227034.1"/>
    <property type="molecule type" value="Genomic_DNA"/>
</dbReference>
<dbReference type="InterPro" id="IPR036271">
    <property type="entry name" value="Tet_transcr_reg_TetR-rel_C_sf"/>
</dbReference>
<reference evidence="5" key="1">
    <citation type="journal article" date="2019" name="Int. J. Syst. Evol. Microbiol.">
        <title>The Global Catalogue of Microorganisms (GCM) 10K type strain sequencing project: providing services to taxonomists for standard genome sequencing and annotation.</title>
        <authorList>
            <consortium name="The Broad Institute Genomics Platform"/>
            <consortium name="The Broad Institute Genome Sequencing Center for Infectious Disease"/>
            <person name="Wu L."/>
            <person name="Ma J."/>
        </authorList>
    </citation>
    <scope>NUCLEOTIDE SEQUENCE [LARGE SCALE GENOMIC DNA]</scope>
    <source>
        <strain evidence="5">JCM 18952</strain>
    </source>
</reference>
<comment type="caution">
    <text evidence="4">The sequence shown here is derived from an EMBL/GenBank/DDBJ whole genome shotgun (WGS) entry which is preliminary data.</text>
</comment>
<dbReference type="SUPFAM" id="SSF46689">
    <property type="entry name" value="Homeodomain-like"/>
    <property type="match status" value="1"/>
</dbReference>
<proteinExistence type="predicted"/>
<keyword evidence="1" id="KW-0805">Transcription regulation</keyword>
<organism evidence="4 5">
    <name type="scientific">Paeniglutamicibacter antarcticus</name>
    <dbReference type="NCBI Taxonomy" id="494023"/>
    <lineage>
        <taxon>Bacteria</taxon>
        <taxon>Bacillati</taxon>
        <taxon>Actinomycetota</taxon>
        <taxon>Actinomycetes</taxon>
        <taxon>Micrococcales</taxon>
        <taxon>Micrococcaceae</taxon>
        <taxon>Paeniglutamicibacter</taxon>
    </lineage>
</organism>
<name>A0ABP9TPK1_9MICC</name>
<dbReference type="Proteomes" id="UP001501257">
    <property type="component" value="Unassembled WGS sequence"/>
</dbReference>
<dbReference type="Gene3D" id="1.10.357.10">
    <property type="entry name" value="Tetracycline Repressor, domain 2"/>
    <property type="match status" value="1"/>
</dbReference>
<accession>A0ABP9TPK1</accession>
<dbReference type="Pfam" id="PF13305">
    <property type="entry name" value="TetR_C_33"/>
    <property type="match status" value="1"/>
</dbReference>
<keyword evidence="5" id="KW-1185">Reference proteome</keyword>
<sequence length="188" mass="20340">MPRAGLDRTAVIARAALILDERTSEGLNLAVLAQSLGVKPPSLYKHIEGMPGLRRGIMLLAKQDLARVLRHAAIGRSRDTAIGALALAYRRWALEHPGQYPMTMQAPVSGDDEDARESSAIADVVFDVLTGYGLGEDDAVDATRFLRSSLHGFVDLETSGAFELPVDLERSFAKLTQSIVISLANWAD</sequence>
<keyword evidence="2" id="KW-0804">Transcription</keyword>
<dbReference type="Gene3D" id="1.10.10.60">
    <property type="entry name" value="Homeodomain-like"/>
    <property type="match status" value="1"/>
</dbReference>
<evidence type="ECO:0000256" key="1">
    <source>
        <dbReference type="ARBA" id="ARBA00023015"/>
    </source>
</evidence>
<dbReference type="InterPro" id="IPR025996">
    <property type="entry name" value="MT1864/Rv1816-like_C"/>
</dbReference>
<dbReference type="SUPFAM" id="SSF48498">
    <property type="entry name" value="Tetracyclin repressor-like, C-terminal domain"/>
    <property type="match status" value="1"/>
</dbReference>
<gene>
    <name evidence="4" type="ORF">GCM10025778_15670</name>
</gene>
<feature type="domain" description="HTH-type transcriptional regulator MT1864/Rv1816-like C-terminal" evidence="3">
    <location>
        <begin position="84"/>
        <end position="177"/>
    </location>
</feature>
<dbReference type="RefSeq" id="WP_210100896.1">
    <property type="nucleotide sequence ID" value="NZ_BAABLK010000026.1"/>
</dbReference>
<evidence type="ECO:0000259" key="3">
    <source>
        <dbReference type="Pfam" id="PF13305"/>
    </source>
</evidence>
<evidence type="ECO:0000256" key="2">
    <source>
        <dbReference type="ARBA" id="ARBA00023163"/>
    </source>
</evidence>
<protein>
    <submittedName>
        <fullName evidence="4">TetR/AcrR family transcriptional regulator</fullName>
    </submittedName>
</protein>
<dbReference type="InterPro" id="IPR009057">
    <property type="entry name" value="Homeodomain-like_sf"/>
</dbReference>
<evidence type="ECO:0000313" key="5">
    <source>
        <dbReference type="Proteomes" id="UP001501257"/>
    </source>
</evidence>
<evidence type="ECO:0000313" key="4">
    <source>
        <dbReference type="EMBL" id="GAA5227034.1"/>
    </source>
</evidence>